<protein>
    <submittedName>
        <fullName evidence="2">Unannotated protein</fullName>
    </submittedName>
</protein>
<sequence length="376" mass="40215">MSQPEARPGPFGDVEILDFSRVLAGPLATMLLADFGANVVKVERPGGGDDTRAWGPPYDSAGDATYFQSVNRNKTSIILDLDRPADCEEARRLAERADVVVENFRPGVMERFGLGYEALTASNPRLVYCSISAFGRGLGAERPGYDLLIQAMGGLMSITGSPGGEPQKVGVALVDVLAGIFASFGIAAGLRHRDRTGEGQHIDISLLLALLASLANQAAAWTIAGQTPRQLGNDHPSVTPYGLLKTADGELVVAVGTDRQFATFCEVLGAPGVADDARFSTNAARVAHREELRVELESRLKTRSASEWARELSERRVPAGTVNDIALAFDLARDLGLDPIVEIPREDGDVVRLTRNPVGMSVTPATYRLPPPRFPG</sequence>
<gene>
    <name evidence="2" type="ORF">UFOPK3423_00380</name>
</gene>
<evidence type="ECO:0000313" key="2">
    <source>
        <dbReference type="EMBL" id="CAB4863814.1"/>
    </source>
</evidence>
<reference evidence="2" key="1">
    <citation type="submission" date="2020-05" db="EMBL/GenBank/DDBJ databases">
        <authorList>
            <person name="Chiriac C."/>
            <person name="Salcher M."/>
            <person name="Ghai R."/>
            <person name="Kavagutti S V."/>
        </authorList>
    </citation>
    <scope>NUCLEOTIDE SEQUENCE</scope>
</reference>
<accession>A0A6J7D497</accession>
<keyword evidence="1" id="KW-0808">Transferase</keyword>
<dbReference type="SUPFAM" id="SSF89796">
    <property type="entry name" value="CoA-transferase family III (CaiB/BaiF)"/>
    <property type="match status" value="1"/>
</dbReference>
<dbReference type="Pfam" id="PF02515">
    <property type="entry name" value="CoA_transf_3"/>
    <property type="match status" value="1"/>
</dbReference>
<name>A0A6J7D497_9ZZZZ</name>
<dbReference type="EMBL" id="CAFBLQ010000027">
    <property type="protein sequence ID" value="CAB4863814.1"/>
    <property type="molecule type" value="Genomic_DNA"/>
</dbReference>
<dbReference type="GO" id="GO:0008410">
    <property type="term" value="F:CoA-transferase activity"/>
    <property type="evidence" value="ECO:0007669"/>
    <property type="project" value="TreeGrafter"/>
</dbReference>
<dbReference type="InterPro" id="IPR050483">
    <property type="entry name" value="CoA-transferase_III_domain"/>
</dbReference>
<dbReference type="Gene3D" id="3.30.1540.10">
    <property type="entry name" value="formyl-coa transferase, domain 3"/>
    <property type="match status" value="1"/>
</dbReference>
<evidence type="ECO:0000256" key="1">
    <source>
        <dbReference type="ARBA" id="ARBA00022679"/>
    </source>
</evidence>
<dbReference type="InterPro" id="IPR023606">
    <property type="entry name" value="CoA-Trfase_III_dom_1_sf"/>
</dbReference>
<dbReference type="InterPro" id="IPR044855">
    <property type="entry name" value="CoA-Trfase_III_dom3_sf"/>
</dbReference>
<organism evidence="2">
    <name type="scientific">freshwater metagenome</name>
    <dbReference type="NCBI Taxonomy" id="449393"/>
    <lineage>
        <taxon>unclassified sequences</taxon>
        <taxon>metagenomes</taxon>
        <taxon>ecological metagenomes</taxon>
    </lineage>
</organism>
<dbReference type="Gene3D" id="3.40.50.10540">
    <property type="entry name" value="Crotonobetainyl-coa:carnitine coa-transferase, domain 1"/>
    <property type="match status" value="1"/>
</dbReference>
<dbReference type="PANTHER" id="PTHR48207:SF3">
    <property type="entry name" value="SUCCINATE--HYDROXYMETHYLGLUTARATE COA-TRANSFERASE"/>
    <property type="match status" value="1"/>
</dbReference>
<dbReference type="InterPro" id="IPR003673">
    <property type="entry name" value="CoA-Trfase_fam_III"/>
</dbReference>
<dbReference type="AlphaFoldDB" id="A0A6J7D497"/>
<proteinExistence type="predicted"/>
<dbReference type="PANTHER" id="PTHR48207">
    <property type="entry name" value="SUCCINATE--HYDROXYMETHYLGLUTARATE COA-TRANSFERASE"/>
    <property type="match status" value="1"/>
</dbReference>